<evidence type="ECO:0000259" key="18">
    <source>
        <dbReference type="Pfam" id="PF07715"/>
    </source>
</evidence>
<comment type="caution">
    <text evidence="19">The sequence shown here is derived from an EMBL/GenBank/DDBJ whole genome shotgun (WGS) entry which is preliminary data.</text>
</comment>
<dbReference type="InterPro" id="IPR037066">
    <property type="entry name" value="Plug_dom_sf"/>
</dbReference>
<dbReference type="InterPro" id="IPR010105">
    <property type="entry name" value="TonB_sidphr_rcpt"/>
</dbReference>
<dbReference type="InterPro" id="IPR036942">
    <property type="entry name" value="Beta-barrel_TonB_sf"/>
</dbReference>
<evidence type="ECO:0000256" key="6">
    <source>
        <dbReference type="ARBA" id="ARBA00022692"/>
    </source>
</evidence>
<evidence type="ECO:0000256" key="12">
    <source>
        <dbReference type="ARBA" id="ARBA00023170"/>
    </source>
</evidence>
<evidence type="ECO:0000313" key="19">
    <source>
        <dbReference type="EMBL" id="MFD2182984.1"/>
    </source>
</evidence>
<organism evidence="19 20">
    <name type="scientific">Rhodoplanes azumiensis</name>
    <dbReference type="NCBI Taxonomy" id="1897628"/>
    <lineage>
        <taxon>Bacteria</taxon>
        <taxon>Pseudomonadati</taxon>
        <taxon>Pseudomonadota</taxon>
        <taxon>Alphaproteobacteria</taxon>
        <taxon>Hyphomicrobiales</taxon>
        <taxon>Nitrobacteraceae</taxon>
        <taxon>Rhodoplanes</taxon>
    </lineage>
</organism>
<dbReference type="Pfam" id="PF00593">
    <property type="entry name" value="TonB_dep_Rec_b-barrel"/>
    <property type="match status" value="1"/>
</dbReference>
<evidence type="ECO:0000256" key="15">
    <source>
        <dbReference type="RuleBase" id="RU003357"/>
    </source>
</evidence>
<feature type="domain" description="TonB-dependent receptor-like beta-barrel" evidence="17">
    <location>
        <begin position="246"/>
        <end position="685"/>
    </location>
</feature>
<evidence type="ECO:0000256" key="8">
    <source>
        <dbReference type="ARBA" id="ARBA00023004"/>
    </source>
</evidence>
<evidence type="ECO:0000259" key="17">
    <source>
        <dbReference type="Pfam" id="PF00593"/>
    </source>
</evidence>
<evidence type="ECO:0000256" key="16">
    <source>
        <dbReference type="SAM" id="SignalP"/>
    </source>
</evidence>
<keyword evidence="9" id="KW-0406">Ion transport</keyword>
<proteinExistence type="inferred from homology"/>
<dbReference type="InterPro" id="IPR039426">
    <property type="entry name" value="TonB-dep_rcpt-like"/>
</dbReference>
<dbReference type="Pfam" id="PF07715">
    <property type="entry name" value="Plug"/>
    <property type="match status" value="1"/>
</dbReference>
<keyword evidence="5" id="KW-0410">Iron transport</keyword>
<keyword evidence="11 14" id="KW-0472">Membrane</keyword>
<feature type="domain" description="TonB-dependent receptor plug" evidence="18">
    <location>
        <begin position="71"/>
        <end position="172"/>
    </location>
</feature>
<sequence>MSTTKTVFERLACGVALTCLLLPGAAAAQTAGGELAPIAVEADRVGESPTGPVQGFVATRTVTGSKTDTPIREVPQSISVVTRDQMDQRAVTTIDEALTYSAGVVAAPFGFDPRFDSPIIRGFPSANSQYLDGLKLMRGTGDTTAIEPWGLERIEVLRGPSSVLYGQGNPGGMINLVSKRPTWTSFGTVQAEGGSYDRYTGAFDFGGPVPGTSAFAYRLTGLARDGSGQTDGLRDDRFAIAPAVTWRPDAQTSLTVLAKLQHDRASSPVGLPAAYTLYSNRTGIALARSTNLGDPSFDDSKRTLASIGYEFEHRFNDGLKFQQNARYLWLGWDYQNLYFNGLTSADTAARGASYNEESYGTFTIDNHLEAKFSTGALAHTVLLGVDVRRHTLDTLAEFGTAPSVNVFAPVHGVPITKNVWYAAKTDGTLTQTGVYVQDQIKLDKWLLTLGLRHDWAATDQTTRYVLGGTSITQDQSDRAFTGRAGLTYLFDNGLAPYVSYSTSFEPVIGNYAPALGGGAFKPSEGEQWEAGVKYQPTWFKGFFTAAVYDLTQTNVLTSELVGGVSQSVQTGEVHVKGLELSALANLVEGLDLIANYTFTDAEITAGQNAGKRPANVPENAANLWLFQTIKSGPLTGFGFGGGIRYVGSRYDLDANTNLLPSNILFDAAASYTTGPYKLSLNIANIADEKYVSGCGFFGCYWGNGRTVTGRVAYTW</sequence>
<evidence type="ECO:0000256" key="1">
    <source>
        <dbReference type="ARBA" id="ARBA00004571"/>
    </source>
</evidence>
<keyword evidence="6 14" id="KW-0812">Transmembrane</keyword>
<comment type="subcellular location">
    <subcellularLocation>
        <location evidence="1 14">Cell outer membrane</location>
        <topology evidence="1 14">Multi-pass membrane protein</topology>
    </subcellularLocation>
</comment>
<evidence type="ECO:0000256" key="10">
    <source>
        <dbReference type="ARBA" id="ARBA00023077"/>
    </source>
</evidence>
<dbReference type="Proteomes" id="UP001597314">
    <property type="component" value="Unassembled WGS sequence"/>
</dbReference>
<evidence type="ECO:0000256" key="4">
    <source>
        <dbReference type="ARBA" id="ARBA00022452"/>
    </source>
</evidence>
<keyword evidence="3 14" id="KW-0813">Transport</keyword>
<keyword evidence="13 14" id="KW-0998">Cell outer membrane</keyword>
<dbReference type="SUPFAM" id="SSF56935">
    <property type="entry name" value="Porins"/>
    <property type="match status" value="1"/>
</dbReference>
<reference evidence="20" key="1">
    <citation type="journal article" date="2019" name="Int. J. Syst. Evol. Microbiol.">
        <title>The Global Catalogue of Microorganisms (GCM) 10K type strain sequencing project: providing services to taxonomists for standard genome sequencing and annotation.</title>
        <authorList>
            <consortium name="The Broad Institute Genomics Platform"/>
            <consortium name="The Broad Institute Genome Sequencing Center for Infectious Disease"/>
            <person name="Wu L."/>
            <person name="Ma J."/>
        </authorList>
    </citation>
    <scope>NUCLEOTIDE SEQUENCE [LARGE SCALE GENOMIC DNA]</scope>
    <source>
        <strain evidence="20">CGMCC 1.6774</strain>
    </source>
</reference>
<dbReference type="Gene3D" id="2.40.170.20">
    <property type="entry name" value="TonB-dependent receptor, beta-barrel domain"/>
    <property type="match status" value="1"/>
</dbReference>
<dbReference type="RefSeq" id="WP_378478156.1">
    <property type="nucleotide sequence ID" value="NZ_JBHUIW010000013.1"/>
</dbReference>
<dbReference type="EMBL" id="JBHUIW010000013">
    <property type="protein sequence ID" value="MFD2182984.1"/>
    <property type="molecule type" value="Genomic_DNA"/>
</dbReference>
<evidence type="ECO:0000256" key="2">
    <source>
        <dbReference type="ARBA" id="ARBA00009810"/>
    </source>
</evidence>
<evidence type="ECO:0000313" key="20">
    <source>
        <dbReference type="Proteomes" id="UP001597314"/>
    </source>
</evidence>
<keyword evidence="10 15" id="KW-0798">TonB box</keyword>
<feature type="chain" id="PRO_5045419271" evidence="16">
    <location>
        <begin position="29"/>
        <end position="715"/>
    </location>
</feature>
<keyword evidence="7 16" id="KW-0732">Signal</keyword>
<gene>
    <name evidence="19" type="ORF">ACFSOX_12550</name>
</gene>
<keyword evidence="12 19" id="KW-0675">Receptor</keyword>
<dbReference type="InterPro" id="IPR000531">
    <property type="entry name" value="Beta-barrel_TonB"/>
</dbReference>
<evidence type="ECO:0000256" key="5">
    <source>
        <dbReference type="ARBA" id="ARBA00022496"/>
    </source>
</evidence>
<dbReference type="CDD" id="cd01347">
    <property type="entry name" value="ligand_gated_channel"/>
    <property type="match status" value="1"/>
</dbReference>
<evidence type="ECO:0000256" key="14">
    <source>
        <dbReference type="PROSITE-ProRule" id="PRU01360"/>
    </source>
</evidence>
<evidence type="ECO:0000256" key="11">
    <source>
        <dbReference type="ARBA" id="ARBA00023136"/>
    </source>
</evidence>
<accession>A0ABW5AJA0</accession>
<evidence type="ECO:0000256" key="9">
    <source>
        <dbReference type="ARBA" id="ARBA00023065"/>
    </source>
</evidence>
<name>A0ABW5AJA0_9BRAD</name>
<comment type="similarity">
    <text evidence="2 14 15">Belongs to the TonB-dependent receptor family.</text>
</comment>
<dbReference type="PROSITE" id="PS52016">
    <property type="entry name" value="TONB_DEPENDENT_REC_3"/>
    <property type="match status" value="1"/>
</dbReference>
<dbReference type="NCBIfam" id="TIGR01783">
    <property type="entry name" value="TonB-siderophor"/>
    <property type="match status" value="1"/>
</dbReference>
<evidence type="ECO:0000256" key="13">
    <source>
        <dbReference type="ARBA" id="ARBA00023237"/>
    </source>
</evidence>
<keyword evidence="4 14" id="KW-1134">Transmembrane beta strand</keyword>
<protein>
    <submittedName>
        <fullName evidence="19">TonB-dependent siderophore receptor</fullName>
    </submittedName>
</protein>
<feature type="signal peptide" evidence="16">
    <location>
        <begin position="1"/>
        <end position="28"/>
    </location>
</feature>
<evidence type="ECO:0000256" key="3">
    <source>
        <dbReference type="ARBA" id="ARBA00022448"/>
    </source>
</evidence>
<keyword evidence="20" id="KW-1185">Reference proteome</keyword>
<dbReference type="InterPro" id="IPR012910">
    <property type="entry name" value="Plug_dom"/>
</dbReference>
<dbReference type="Gene3D" id="2.170.130.10">
    <property type="entry name" value="TonB-dependent receptor, plug domain"/>
    <property type="match status" value="1"/>
</dbReference>
<keyword evidence="8" id="KW-0408">Iron</keyword>
<dbReference type="PANTHER" id="PTHR32552:SF68">
    <property type="entry name" value="FERRICHROME OUTER MEMBRANE TRANSPORTER_PHAGE RECEPTOR"/>
    <property type="match status" value="1"/>
</dbReference>
<dbReference type="PANTHER" id="PTHR32552">
    <property type="entry name" value="FERRICHROME IRON RECEPTOR-RELATED"/>
    <property type="match status" value="1"/>
</dbReference>
<evidence type="ECO:0000256" key="7">
    <source>
        <dbReference type="ARBA" id="ARBA00022729"/>
    </source>
</evidence>